<reference evidence="1 2" key="1">
    <citation type="journal article" date="2018" name="J. Microbiol.">
        <title>Baekduia soli gen. nov., sp. nov., a novel bacterium isolated from the soil of Baekdu Mountain and proposal of a novel family name, Baekduiaceae fam. nov.</title>
        <authorList>
            <person name="An D.S."/>
            <person name="Siddiqi M.Z."/>
            <person name="Kim K.H."/>
            <person name="Yu H.S."/>
            <person name="Im W.T."/>
        </authorList>
    </citation>
    <scope>NUCLEOTIDE SEQUENCE [LARGE SCALE GENOMIC DNA]</scope>
    <source>
        <strain evidence="1 2">BR7-21</strain>
    </source>
</reference>
<dbReference type="Proteomes" id="UP000321805">
    <property type="component" value="Chromosome"/>
</dbReference>
<gene>
    <name evidence="1" type="ORF">FSW04_15115</name>
</gene>
<organism evidence="1 2">
    <name type="scientific">Baekduia soli</name>
    <dbReference type="NCBI Taxonomy" id="496014"/>
    <lineage>
        <taxon>Bacteria</taxon>
        <taxon>Bacillati</taxon>
        <taxon>Actinomycetota</taxon>
        <taxon>Thermoleophilia</taxon>
        <taxon>Solirubrobacterales</taxon>
        <taxon>Baekduiaceae</taxon>
        <taxon>Baekduia</taxon>
    </lineage>
</organism>
<protein>
    <submittedName>
        <fullName evidence="1">Uncharacterized protein</fullName>
    </submittedName>
</protein>
<evidence type="ECO:0000313" key="1">
    <source>
        <dbReference type="EMBL" id="QEC48770.1"/>
    </source>
</evidence>
<proteinExistence type="predicted"/>
<keyword evidence="2" id="KW-1185">Reference proteome</keyword>
<evidence type="ECO:0000313" key="2">
    <source>
        <dbReference type="Proteomes" id="UP000321805"/>
    </source>
</evidence>
<sequence length="80" mass="8612">MPTFLLHHVHEPGECGAVFASFTGHESPLRHRTTMSSCRYGGHAIWWAVTAGSPEAALALLPAYVARRTTASAVARVEIP</sequence>
<dbReference type="KEGG" id="bsol:FSW04_15115"/>
<dbReference type="RefSeq" id="WP_146920679.1">
    <property type="nucleotide sequence ID" value="NZ_CP042430.1"/>
</dbReference>
<name>A0A5B8U6Z8_9ACTN</name>
<dbReference type="EMBL" id="CP042430">
    <property type="protein sequence ID" value="QEC48770.1"/>
    <property type="molecule type" value="Genomic_DNA"/>
</dbReference>
<accession>A0A5B8U6Z8</accession>
<dbReference type="AlphaFoldDB" id="A0A5B8U6Z8"/>
<dbReference type="OrthoDB" id="3214567at2"/>